<dbReference type="EMBL" id="QRDW01000008">
    <property type="protein sequence ID" value="RED48004.1"/>
    <property type="molecule type" value="Genomic_DNA"/>
</dbReference>
<dbReference type="Proteomes" id="UP000256845">
    <property type="component" value="Unassembled WGS sequence"/>
</dbReference>
<comment type="caution">
    <text evidence="2">The sequence shown here is derived from an EMBL/GenBank/DDBJ whole genome shotgun (WGS) entry which is preliminary data.</text>
</comment>
<gene>
    <name evidence="2" type="ORF">DFP90_10821</name>
</gene>
<organism evidence="2 3">
    <name type="scientific">Aestuariispira insulae</name>
    <dbReference type="NCBI Taxonomy" id="1461337"/>
    <lineage>
        <taxon>Bacteria</taxon>
        <taxon>Pseudomonadati</taxon>
        <taxon>Pseudomonadota</taxon>
        <taxon>Alphaproteobacteria</taxon>
        <taxon>Rhodospirillales</taxon>
        <taxon>Kiloniellaceae</taxon>
        <taxon>Aestuariispira</taxon>
    </lineage>
</organism>
<evidence type="ECO:0000313" key="2">
    <source>
        <dbReference type="EMBL" id="RED48004.1"/>
    </source>
</evidence>
<sequence>MKSPQSRNDLTLYPPRGRISLSRSHGKGNAVWQESSTGSLILDPTSGLLVTAMRLWQDGRRNWHLVSREFRSLMGSEKGGWALEHFESMMAAILNHANRELSISNPGQAALSPDELLILRALAAVQRDEFDIFATAMQGLFDPMHRAEPAVDMMALARLMGRCGVTIGNVPAETGDYLAMPDLVAAE</sequence>
<protein>
    <submittedName>
        <fullName evidence="2">Uncharacterized protein</fullName>
    </submittedName>
</protein>
<accession>A0A3D9HEV2</accession>
<reference evidence="2 3" key="1">
    <citation type="submission" date="2018-07" db="EMBL/GenBank/DDBJ databases">
        <title>Genomic Encyclopedia of Type Strains, Phase III (KMG-III): the genomes of soil and plant-associated and newly described type strains.</title>
        <authorList>
            <person name="Whitman W."/>
        </authorList>
    </citation>
    <scope>NUCLEOTIDE SEQUENCE [LARGE SCALE GENOMIC DNA]</scope>
    <source>
        <strain evidence="2 3">CECT 8488</strain>
    </source>
</reference>
<evidence type="ECO:0000256" key="1">
    <source>
        <dbReference type="SAM" id="MobiDB-lite"/>
    </source>
</evidence>
<name>A0A3D9HEV2_9PROT</name>
<proteinExistence type="predicted"/>
<keyword evidence="3" id="KW-1185">Reference proteome</keyword>
<feature type="region of interest" description="Disordered" evidence="1">
    <location>
        <begin position="1"/>
        <end position="25"/>
    </location>
</feature>
<dbReference type="AlphaFoldDB" id="A0A3D9HEV2"/>
<evidence type="ECO:0000313" key="3">
    <source>
        <dbReference type="Proteomes" id="UP000256845"/>
    </source>
</evidence>